<dbReference type="Pfam" id="PF13578">
    <property type="entry name" value="Methyltransf_24"/>
    <property type="match status" value="1"/>
</dbReference>
<organism evidence="2 3">
    <name type="scientific">Geomonas anaerohicana</name>
    <dbReference type="NCBI Taxonomy" id="2798583"/>
    <lineage>
        <taxon>Bacteria</taxon>
        <taxon>Pseudomonadati</taxon>
        <taxon>Thermodesulfobacteriota</taxon>
        <taxon>Desulfuromonadia</taxon>
        <taxon>Geobacterales</taxon>
        <taxon>Geobacteraceae</taxon>
        <taxon>Geomonas</taxon>
    </lineage>
</organism>
<evidence type="ECO:0000256" key="1">
    <source>
        <dbReference type="SAM" id="MobiDB-lite"/>
    </source>
</evidence>
<name>A0ABS0YGK3_9BACT</name>
<sequence>MKFRFPKLSQKGGQAPGGASPLAPQGRPAPHCHLEANVLTVRNLGYLQKALGWSRAPILEDDHLHQFAYLEDLNDRRLRDAEVLASACCNGDPGIILEIGTSHGRTTALLAVNAPLATVYTVNIPPEEIAEGGKNVTFAPSKEEIGSYYRAKGLANVRQIFANTARWEPDFGPIDVAFIDGCHDAAFVYNDTRKILKRCRPGSIIVWHDFNPELARVYGWINEVCSGVEQLYRDGILTGRILHLQDSWTGLYVVAQGDGGAA</sequence>
<keyword evidence="2" id="KW-0489">Methyltransferase</keyword>
<evidence type="ECO:0000313" key="3">
    <source>
        <dbReference type="Proteomes" id="UP000614714"/>
    </source>
</evidence>
<dbReference type="SUPFAM" id="SSF53335">
    <property type="entry name" value="S-adenosyl-L-methionine-dependent methyltransferases"/>
    <property type="match status" value="1"/>
</dbReference>
<dbReference type="InterPro" id="IPR029063">
    <property type="entry name" value="SAM-dependent_MTases_sf"/>
</dbReference>
<reference evidence="2 3" key="1">
    <citation type="submission" date="2020-12" db="EMBL/GenBank/DDBJ databases">
        <title>Geomonas sp. Red421, isolated from paddy soil.</title>
        <authorList>
            <person name="Xu Z."/>
            <person name="Zhang Z."/>
            <person name="Masuda Y."/>
            <person name="Itoh H."/>
            <person name="Senoo K."/>
        </authorList>
    </citation>
    <scope>NUCLEOTIDE SEQUENCE [LARGE SCALE GENOMIC DNA]</scope>
    <source>
        <strain evidence="2 3">Red421</strain>
    </source>
</reference>
<evidence type="ECO:0000313" key="2">
    <source>
        <dbReference type="EMBL" id="MBJ6751452.1"/>
    </source>
</evidence>
<comment type="caution">
    <text evidence="2">The sequence shown here is derived from an EMBL/GenBank/DDBJ whole genome shotgun (WGS) entry which is preliminary data.</text>
</comment>
<feature type="region of interest" description="Disordered" evidence="1">
    <location>
        <begin position="1"/>
        <end position="27"/>
    </location>
</feature>
<dbReference type="Gene3D" id="3.40.50.150">
    <property type="entry name" value="Vaccinia Virus protein VP39"/>
    <property type="match status" value="1"/>
</dbReference>
<dbReference type="EMBL" id="JAEMHL010000007">
    <property type="protein sequence ID" value="MBJ6751452.1"/>
    <property type="molecule type" value="Genomic_DNA"/>
</dbReference>
<dbReference type="Proteomes" id="UP000614714">
    <property type="component" value="Unassembled WGS sequence"/>
</dbReference>
<proteinExistence type="predicted"/>
<accession>A0ABS0YGK3</accession>
<keyword evidence="3" id="KW-1185">Reference proteome</keyword>
<dbReference type="GO" id="GO:0008168">
    <property type="term" value="F:methyltransferase activity"/>
    <property type="evidence" value="ECO:0007669"/>
    <property type="project" value="UniProtKB-KW"/>
</dbReference>
<dbReference type="GO" id="GO:0032259">
    <property type="term" value="P:methylation"/>
    <property type="evidence" value="ECO:0007669"/>
    <property type="project" value="UniProtKB-KW"/>
</dbReference>
<gene>
    <name evidence="2" type="ORF">JFN91_14635</name>
</gene>
<keyword evidence="2" id="KW-0808">Transferase</keyword>
<dbReference type="RefSeq" id="WP_199389921.1">
    <property type="nucleotide sequence ID" value="NZ_JAEMHL010000007.1"/>
</dbReference>
<protein>
    <submittedName>
        <fullName evidence="2">Class I SAM-dependent methyltransferase</fullName>
    </submittedName>
</protein>